<proteinExistence type="predicted"/>
<dbReference type="GeneID" id="72385947"/>
<dbReference type="Proteomes" id="UP001179600">
    <property type="component" value="Chromosome"/>
</dbReference>
<evidence type="ECO:0000313" key="1">
    <source>
        <dbReference type="EMBL" id="WCG22645.1"/>
    </source>
</evidence>
<sequence>MFQQKKVYQTLENRQFTPESLASELEQMKQLQFDDVSYTGLNLNMNMLMTQHIRNDRFELIEVQNGLAKKTFENWHQDLVLAIKIFNHFADETKAHFQYFVEESKKFQEETGYSNTSREFKDYFEQGNSMYFHDVLHSVFDLSRRLDLSIEDFEQALKIEGESLEDYPLPEKKVFERNVSK</sequence>
<dbReference type="RefSeq" id="WP_126760710.1">
    <property type="nucleotide sequence ID" value="NZ_BKBT01000017.1"/>
</dbReference>
<evidence type="ECO:0000313" key="2">
    <source>
        <dbReference type="Proteomes" id="UP001179600"/>
    </source>
</evidence>
<gene>
    <name evidence="1" type="ORF">PML95_09695</name>
</gene>
<organism evidence="1 2">
    <name type="scientific">Vagococcus lutrae</name>
    <dbReference type="NCBI Taxonomy" id="81947"/>
    <lineage>
        <taxon>Bacteria</taxon>
        <taxon>Bacillati</taxon>
        <taxon>Bacillota</taxon>
        <taxon>Bacilli</taxon>
        <taxon>Lactobacillales</taxon>
        <taxon>Enterococcaceae</taxon>
        <taxon>Vagococcus</taxon>
    </lineage>
</organism>
<dbReference type="AlphaFoldDB" id="A0AAE9XL22"/>
<name>A0AAE9XL22_9ENTE</name>
<protein>
    <submittedName>
        <fullName evidence="1">Uncharacterized protein</fullName>
    </submittedName>
</protein>
<reference evidence="1" key="1">
    <citation type="submission" date="2023-01" db="EMBL/GenBank/DDBJ databases">
        <title>Oxazolidinone resistance genes in florfenicol resistant enterococci from beef cattle and veal calves at slaughter.</title>
        <authorList>
            <person name="Biggel M."/>
        </authorList>
    </citation>
    <scope>NUCLEOTIDE SEQUENCE</scope>
    <source>
        <strain evidence="1">K204-1</strain>
    </source>
</reference>
<accession>A0AAE9XL22</accession>
<dbReference type="EMBL" id="CP116507">
    <property type="protein sequence ID" value="WCG22645.1"/>
    <property type="molecule type" value="Genomic_DNA"/>
</dbReference>